<evidence type="ECO:0000256" key="2">
    <source>
        <dbReference type="ARBA" id="ARBA00006375"/>
    </source>
</evidence>
<dbReference type="InterPro" id="IPR050567">
    <property type="entry name" value="Mitochondrial_Carrier"/>
</dbReference>
<dbReference type="GO" id="GO:0031966">
    <property type="term" value="C:mitochondrial membrane"/>
    <property type="evidence" value="ECO:0007669"/>
    <property type="project" value="UniProtKB-SubCell"/>
</dbReference>
<reference evidence="11" key="2">
    <citation type="submission" date="2015-01" db="EMBL/GenBank/DDBJ databases">
        <title>Evolutionary Origins and Diversification of the Mycorrhizal Mutualists.</title>
        <authorList>
            <consortium name="DOE Joint Genome Institute"/>
            <consortium name="Mycorrhizal Genomics Consortium"/>
            <person name="Kohler A."/>
            <person name="Kuo A."/>
            <person name="Nagy L.G."/>
            <person name="Floudas D."/>
            <person name="Copeland A."/>
            <person name="Barry K.W."/>
            <person name="Cichocki N."/>
            <person name="Veneault-Fourrey C."/>
            <person name="LaButti K."/>
            <person name="Lindquist E.A."/>
            <person name="Lipzen A."/>
            <person name="Lundell T."/>
            <person name="Morin E."/>
            <person name="Murat C."/>
            <person name="Riley R."/>
            <person name="Ohm R."/>
            <person name="Sun H."/>
            <person name="Tunlid A."/>
            <person name="Henrissat B."/>
            <person name="Grigoriev I.V."/>
            <person name="Hibbett D.S."/>
            <person name="Martin F."/>
        </authorList>
    </citation>
    <scope>NUCLEOTIDE SEQUENCE [LARGE SCALE GENOMIC DNA]</scope>
    <source>
        <strain evidence="11">MAFF 305830</strain>
    </source>
</reference>
<comment type="similarity">
    <text evidence="2">Belongs to the mitochondrial carrier (TC 2.A.29) family.</text>
</comment>
<reference evidence="10 11" key="1">
    <citation type="submission" date="2014-04" db="EMBL/GenBank/DDBJ databases">
        <authorList>
            <consortium name="DOE Joint Genome Institute"/>
            <person name="Kuo A."/>
            <person name="Zuccaro A."/>
            <person name="Kohler A."/>
            <person name="Nagy L.G."/>
            <person name="Floudas D."/>
            <person name="Copeland A."/>
            <person name="Barry K.W."/>
            <person name="Cichocki N."/>
            <person name="Veneault-Fourrey C."/>
            <person name="LaButti K."/>
            <person name="Lindquist E.A."/>
            <person name="Lipzen A."/>
            <person name="Lundell T."/>
            <person name="Morin E."/>
            <person name="Murat C."/>
            <person name="Sun H."/>
            <person name="Tunlid A."/>
            <person name="Henrissat B."/>
            <person name="Grigoriev I.V."/>
            <person name="Hibbett D.S."/>
            <person name="Martin F."/>
            <person name="Nordberg H.P."/>
            <person name="Cantor M.N."/>
            <person name="Hua S.X."/>
        </authorList>
    </citation>
    <scope>NUCLEOTIDE SEQUENCE [LARGE SCALE GENOMIC DNA]</scope>
    <source>
        <strain evidence="10 11">MAFF 305830</strain>
    </source>
</reference>
<dbReference type="Pfam" id="PF00153">
    <property type="entry name" value="Mito_carr"/>
    <property type="match status" value="1"/>
</dbReference>
<evidence type="ECO:0000256" key="6">
    <source>
        <dbReference type="ARBA" id="ARBA00022989"/>
    </source>
</evidence>
<dbReference type="OrthoDB" id="21292at2759"/>
<evidence type="ECO:0000256" key="1">
    <source>
        <dbReference type="ARBA" id="ARBA00004225"/>
    </source>
</evidence>
<feature type="transmembrane region" description="Helical" evidence="9">
    <location>
        <begin position="6"/>
        <end position="27"/>
    </location>
</feature>
<feature type="transmembrane region" description="Helical" evidence="9">
    <location>
        <begin position="221"/>
        <end position="243"/>
    </location>
</feature>
<evidence type="ECO:0000256" key="7">
    <source>
        <dbReference type="ARBA" id="ARBA00023128"/>
    </source>
</evidence>
<keyword evidence="6 9" id="KW-1133">Transmembrane helix</keyword>
<sequence>MIVTLILVAIAGLIGLGINVPLVGALIRFRANYTPRSLHLDQEGQPEPHAGPVISNYFAMLFRIKRIEGWSGLWKGYMPSALSSIIIITFVGIIGASMSFRPGGAHTVEIESSFRLVLYASFLALLTTPFTVIINRAITTPHKLPWFAPLRSLQILLTPYELHRPWALYLGPGLLLARSLHVFWLVFVQRGMRRLLLPDFKTVYDGGDQRNMFTGLSPIGVGFYIAFVGISAVLVLTPLEVIATRLSVQRNNSQSGGFGPAAQDEDQPDLEFAGRDEDVIALRPEDQPYSSFIECGKTILEEEGPETLLRAWWVTMAATLIGAFS</sequence>
<evidence type="ECO:0000256" key="9">
    <source>
        <dbReference type="SAM" id="Phobius"/>
    </source>
</evidence>
<dbReference type="STRING" id="933852.A0A0C3B1G8"/>
<keyword evidence="4 9" id="KW-0812">Transmembrane</keyword>
<dbReference type="InterPro" id="IPR018108">
    <property type="entry name" value="MCP_transmembrane"/>
</dbReference>
<dbReference type="Gene3D" id="1.50.40.10">
    <property type="entry name" value="Mitochondrial carrier domain"/>
    <property type="match status" value="2"/>
</dbReference>
<feature type="transmembrane region" description="Helical" evidence="9">
    <location>
        <begin position="116"/>
        <end position="134"/>
    </location>
</feature>
<accession>A0A0C3B1G8</accession>
<dbReference type="SUPFAM" id="SSF103506">
    <property type="entry name" value="Mitochondrial carrier"/>
    <property type="match status" value="1"/>
</dbReference>
<keyword evidence="3" id="KW-0813">Transport</keyword>
<evidence type="ECO:0008006" key="12">
    <source>
        <dbReference type="Google" id="ProtNLM"/>
    </source>
</evidence>
<dbReference type="PANTHER" id="PTHR45624">
    <property type="entry name" value="MITOCHONDRIAL BASIC AMINO ACIDS TRANSPORTER-RELATED"/>
    <property type="match status" value="1"/>
</dbReference>
<dbReference type="PANTHER" id="PTHR45624:SF10">
    <property type="entry name" value="SLC (SOLUTE CARRIER) HOMOLOG"/>
    <property type="match status" value="1"/>
</dbReference>
<comment type="subcellular location">
    <subcellularLocation>
        <location evidence="1">Mitochondrion membrane</location>
        <topology evidence="1">Multi-pass membrane protein</topology>
    </subcellularLocation>
</comment>
<dbReference type="Proteomes" id="UP000054097">
    <property type="component" value="Unassembled WGS sequence"/>
</dbReference>
<keyword evidence="5" id="KW-0677">Repeat</keyword>
<protein>
    <recommendedName>
        <fullName evidence="12">Mitochondrial carrier</fullName>
    </recommendedName>
</protein>
<dbReference type="InterPro" id="IPR023395">
    <property type="entry name" value="MCP_dom_sf"/>
</dbReference>
<evidence type="ECO:0000256" key="4">
    <source>
        <dbReference type="ARBA" id="ARBA00022692"/>
    </source>
</evidence>
<dbReference type="EMBL" id="KN824284">
    <property type="protein sequence ID" value="KIM30640.1"/>
    <property type="molecule type" value="Genomic_DNA"/>
</dbReference>
<keyword evidence="11" id="KW-1185">Reference proteome</keyword>
<keyword evidence="8 9" id="KW-0472">Membrane</keyword>
<evidence type="ECO:0000313" key="10">
    <source>
        <dbReference type="EMBL" id="KIM30640.1"/>
    </source>
</evidence>
<proteinExistence type="inferred from homology"/>
<feature type="transmembrane region" description="Helical" evidence="9">
    <location>
        <begin position="166"/>
        <end position="187"/>
    </location>
</feature>
<organism evidence="10 11">
    <name type="scientific">Serendipita vermifera MAFF 305830</name>
    <dbReference type="NCBI Taxonomy" id="933852"/>
    <lineage>
        <taxon>Eukaryota</taxon>
        <taxon>Fungi</taxon>
        <taxon>Dikarya</taxon>
        <taxon>Basidiomycota</taxon>
        <taxon>Agaricomycotina</taxon>
        <taxon>Agaricomycetes</taxon>
        <taxon>Sebacinales</taxon>
        <taxon>Serendipitaceae</taxon>
        <taxon>Serendipita</taxon>
    </lineage>
</organism>
<name>A0A0C3B1G8_SERVB</name>
<keyword evidence="7" id="KW-0496">Mitochondrion</keyword>
<evidence type="ECO:0000256" key="5">
    <source>
        <dbReference type="ARBA" id="ARBA00022737"/>
    </source>
</evidence>
<gene>
    <name evidence="10" type="ORF">M408DRAFT_328179</name>
</gene>
<feature type="transmembrane region" description="Helical" evidence="9">
    <location>
        <begin position="76"/>
        <end position="96"/>
    </location>
</feature>
<dbReference type="GO" id="GO:0022857">
    <property type="term" value="F:transmembrane transporter activity"/>
    <property type="evidence" value="ECO:0007669"/>
    <property type="project" value="TreeGrafter"/>
</dbReference>
<evidence type="ECO:0000313" key="11">
    <source>
        <dbReference type="Proteomes" id="UP000054097"/>
    </source>
</evidence>
<evidence type="ECO:0000256" key="3">
    <source>
        <dbReference type="ARBA" id="ARBA00022448"/>
    </source>
</evidence>
<dbReference type="HOGENOM" id="CLU_044884_0_0_1"/>
<evidence type="ECO:0000256" key="8">
    <source>
        <dbReference type="ARBA" id="ARBA00023136"/>
    </source>
</evidence>
<dbReference type="AlphaFoldDB" id="A0A0C3B1G8"/>